<evidence type="ECO:0000256" key="8">
    <source>
        <dbReference type="SAM" id="MobiDB-lite"/>
    </source>
</evidence>
<protein>
    <recommendedName>
        <fullName evidence="9">HSF-type DNA-binding domain-containing protein</fullName>
    </recommendedName>
</protein>
<comment type="similarity">
    <text evidence="2 7">Belongs to the HSF family.</text>
</comment>
<accession>A0A8C7A9U2</accession>
<evidence type="ECO:0000256" key="3">
    <source>
        <dbReference type="ARBA" id="ARBA00023015"/>
    </source>
</evidence>
<dbReference type="PANTHER" id="PTHR10015:SF282">
    <property type="entry name" value="HEAT SHOCK TRANSCRIPTION FACTOR, X-LINKED"/>
    <property type="match status" value="1"/>
</dbReference>
<evidence type="ECO:0000256" key="5">
    <source>
        <dbReference type="ARBA" id="ARBA00023163"/>
    </source>
</evidence>
<evidence type="ECO:0000313" key="11">
    <source>
        <dbReference type="Proteomes" id="UP000694425"/>
    </source>
</evidence>
<dbReference type="PANTHER" id="PTHR10015">
    <property type="entry name" value="HEAT SHOCK TRANSCRIPTION FACTOR"/>
    <property type="match status" value="1"/>
</dbReference>
<evidence type="ECO:0000313" key="10">
    <source>
        <dbReference type="Ensembl" id="ENSNVIP00000005555.1"/>
    </source>
</evidence>
<sequence length="467" mass="49441">MEGRDAPERSMASKEKRGPPGPARGLGPPPSPPEAGAPAAVGPESSAPPAQPPLTLAQPVSPGDPGFRLLLEENAFQALTQEPRLKRPRTSQDALSVGEGSLLCLPFPKKLWAIVNSTQFASIWWAKDGTCIGINEKLFQKEVLEREGPDKVFETDCMKSFVRQLNLYGFSKLRRDVHTSICLTSFLTGGAPVHVLSKLQFYRSPFFKRDCPHLLLRMKRRVAVKSTVRQMESEPEPDTLGIPPAAPTPGLRHEGVLSAAGDPPEPESSPQGDGPTIPGRSGSAPPAIAGAAARTTVADTRAAAGRPVHGQPRGAQAPICLAPAVAQPATFPWVCVTLPPAQIHPYASGLGLAPGLPVLLPGPTVQLPVAGLLPLYHPWGPGVAALPGVAAGPVTPVTLTPHPPSPFHCCPDCRCFPEYLPPTASVWRLTGPRSWHRGPRAHRGRVFLAGQAPLPVVPGPLDGRTFP</sequence>
<dbReference type="InterPro" id="IPR036388">
    <property type="entry name" value="WH-like_DNA-bd_sf"/>
</dbReference>
<feature type="compositionally biased region" description="Pro residues" evidence="8">
    <location>
        <begin position="19"/>
        <end position="35"/>
    </location>
</feature>
<dbReference type="SMART" id="SM00415">
    <property type="entry name" value="HSF"/>
    <property type="match status" value="1"/>
</dbReference>
<dbReference type="GO" id="GO:0043565">
    <property type="term" value="F:sequence-specific DNA binding"/>
    <property type="evidence" value="ECO:0007669"/>
    <property type="project" value="InterPro"/>
</dbReference>
<keyword evidence="11" id="KW-1185">Reference proteome</keyword>
<feature type="domain" description="HSF-type DNA-binding" evidence="9">
    <location>
        <begin position="106"/>
        <end position="221"/>
    </location>
</feature>
<feature type="region of interest" description="Disordered" evidence="8">
    <location>
        <begin position="1"/>
        <end position="64"/>
    </location>
</feature>
<dbReference type="InterPro" id="IPR036390">
    <property type="entry name" value="WH_DNA-bd_sf"/>
</dbReference>
<dbReference type="GO" id="GO:0005634">
    <property type="term" value="C:nucleus"/>
    <property type="evidence" value="ECO:0007669"/>
    <property type="project" value="UniProtKB-SubCell"/>
</dbReference>
<evidence type="ECO:0000259" key="9">
    <source>
        <dbReference type="SMART" id="SM00415"/>
    </source>
</evidence>
<reference evidence="10" key="2">
    <citation type="submission" date="2025-09" db="UniProtKB">
        <authorList>
            <consortium name="Ensembl"/>
        </authorList>
    </citation>
    <scope>IDENTIFICATION</scope>
</reference>
<feature type="region of interest" description="Disordered" evidence="8">
    <location>
        <begin position="227"/>
        <end position="313"/>
    </location>
</feature>
<dbReference type="Pfam" id="PF00447">
    <property type="entry name" value="HSF_DNA-bind"/>
    <property type="match status" value="1"/>
</dbReference>
<feature type="compositionally biased region" description="Low complexity" evidence="8">
    <location>
        <begin position="278"/>
        <end position="306"/>
    </location>
</feature>
<evidence type="ECO:0000256" key="4">
    <source>
        <dbReference type="ARBA" id="ARBA00023125"/>
    </source>
</evidence>
<dbReference type="FunFam" id="1.10.10.10:FF:000349">
    <property type="entry name" value="Heat shock transcription factor, Y-linked"/>
    <property type="match status" value="1"/>
</dbReference>
<keyword evidence="4" id="KW-0238">DNA-binding</keyword>
<evidence type="ECO:0000256" key="1">
    <source>
        <dbReference type="ARBA" id="ARBA00004123"/>
    </source>
</evidence>
<reference evidence="10" key="1">
    <citation type="submission" date="2025-08" db="UniProtKB">
        <authorList>
            <consortium name="Ensembl"/>
        </authorList>
    </citation>
    <scope>IDENTIFICATION</scope>
</reference>
<dbReference type="Proteomes" id="UP000694425">
    <property type="component" value="Unplaced"/>
</dbReference>
<evidence type="ECO:0000256" key="2">
    <source>
        <dbReference type="ARBA" id="ARBA00006403"/>
    </source>
</evidence>
<dbReference type="AlphaFoldDB" id="A0A8C7A9U2"/>
<proteinExistence type="inferred from homology"/>
<dbReference type="SUPFAM" id="SSF46785">
    <property type="entry name" value="Winged helix' DNA-binding domain"/>
    <property type="match status" value="1"/>
</dbReference>
<name>A0A8C7A9U2_NEOVI</name>
<evidence type="ECO:0000256" key="7">
    <source>
        <dbReference type="RuleBase" id="RU004020"/>
    </source>
</evidence>
<dbReference type="GO" id="GO:0003700">
    <property type="term" value="F:DNA-binding transcription factor activity"/>
    <property type="evidence" value="ECO:0007669"/>
    <property type="project" value="InterPro"/>
</dbReference>
<comment type="subcellular location">
    <subcellularLocation>
        <location evidence="1">Nucleus</location>
    </subcellularLocation>
</comment>
<dbReference type="GeneTree" id="ENSGT00940000163633"/>
<dbReference type="InterPro" id="IPR000232">
    <property type="entry name" value="HSF_DNA-bd"/>
</dbReference>
<evidence type="ECO:0000256" key="6">
    <source>
        <dbReference type="ARBA" id="ARBA00023242"/>
    </source>
</evidence>
<keyword evidence="6" id="KW-0539">Nucleus</keyword>
<keyword evidence="3" id="KW-0805">Transcription regulation</keyword>
<dbReference type="Gene3D" id="1.10.10.10">
    <property type="entry name" value="Winged helix-like DNA-binding domain superfamily/Winged helix DNA-binding domain"/>
    <property type="match status" value="1"/>
</dbReference>
<feature type="compositionally biased region" description="Low complexity" evidence="8">
    <location>
        <begin position="36"/>
        <end position="59"/>
    </location>
</feature>
<dbReference type="Ensembl" id="ENSNVIT00000006529.1">
    <property type="protein sequence ID" value="ENSNVIP00000005555.1"/>
    <property type="gene ID" value="ENSNVIG00000004463.1"/>
</dbReference>
<organism evidence="10 11">
    <name type="scientific">Neovison vison</name>
    <name type="common">American mink</name>
    <name type="synonym">Mustela vison</name>
    <dbReference type="NCBI Taxonomy" id="452646"/>
    <lineage>
        <taxon>Eukaryota</taxon>
        <taxon>Metazoa</taxon>
        <taxon>Chordata</taxon>
        <taxon>Craniata</taxon>
        <taxon>Vertebrata</taxon>
        <taxon>Euteleostomi</taxon>
        <taxon>Mammalia</taxon>
        <taxon>Eutheria</taxon>
        <taxon>Laurasiatheria</taxon>
        <taxon>Carnivora</taxon>
        <taxon>Caniformia</taxon>
        <taxon>Musteloidea</taxon>
        <taxon>Mustelidae</taxon>
        <taxon>Mustelinae</taxon>
        <taxon>Neogale</taxon>
    </lineage>
</organism>
<keyword evidence="5" id="KW-0804">Transcription</keyword>
<feature type="compositionally biased region" description="Basic and acidic residues" evidence="8">
    <location>
        <begin position="1"/>
        <end position="18"/>
    </location>
</feature>